<dbReference type="InterPro" id="IPR004045">
    <property type="entry name" value="Glutathione_S-Trfase_N"/>
</dbReference>
<dbReference type="PRINTS" id="PR01625">
    <property type="entry name" value="GSTRNSFRASEO"/>
</dbReference>
<organism evidence="4 5">
    <name type="scientific">Phaeomoniella chlamydospora</name>
    <name type="common">Phaeoacremonium chlamydosporum</name>
    <dbReference type="NCBI Taxonomy" id="158046"/>
    <lineage>
        <taxon>Eukaryota</taxon>
        <taxon>Fungi</taxon>
        <taxon>Dikarya</taxon>
        <taxon>Ascomycota</taxon>
        <taxon>Pezizomycotina</taxon>
        <taxon>Eurotiomycetes</taxon>
        <taxon>Chaetothyriomycetidae</taxon>
        <taxon>Phaeomoniellales</taxon>
        <taxon>Phaeomoniellaceae</taxon>
        <taxon>Phaeomoniella</taxon>
    </lineage>
</organism>
<dbReference type="Proteomes" id="UP000053317">
    <property type="component" value="Unassembled WGS sequence"/>
</dbReference>
<evidence type="ECO:0000313" key="5">
    <source>
        <dbReference type="Proteomes" id="UP000053317"/>
    </source>
</evidence>
<dbReference type="PANTHER" id="PTHR43968:SF13">
    <property type="entry name" value="GLUTATHIONE TRANSFERASE OMEGA-1"/>
    <property type="match status" value="1"/>
</dbReference>
<dbReference type="GO" id="GO:0005737">
    <property type="term" value="C:cytoplasm"/>
    <property type="evidence" value="ECO:0007669"/>
    <property type="project" value="InterPro"/>
</dbReference>
<dbReference type="InterPro" id="IPR040079">
    <property type="entry name" value="Glutathione_S-Trfase"/>
</dbReference>
<sequence length="291" mass="33262">MPPQKVDTEVPPKATGAAEKLVEARREETPLKLYAGWFCPFVQRTWLTLEELKVPYQYIEINPYHKSPEFLALNPRGLVPALGVPVKVSGDGHRELKPLYESNIINEYLDATYADPSTSLYPIDNYERARMKIWIDWIGGKVCPAFYRLLQHTSESSYTLEEAREQLLQAIVTWTQEADPEGPFWNGKEVSMIDLTLAPWNERLFLIEHYKSGGTGFPFYGNHGSKQPSGGHDNDKVIQRWLKWSKAMSERQSVQDTLSEREMYLKSYQRYAENTTGSEVGQATRAGKALP</sequence>
<dbReference type="GO" id="GO:0045174">
    <property type="term" value="F:glutathione dehydrogenase (ascorbate) activity"/>
    <property type="evidence" value="ECO:0007669"/>
    <property type="project" value="UniProtKB-ARBA"/>
</dbReference>
<dbReference type="SUPFAM" id="SSF52833">
    <property type="entry name" value="Thioredoxin-like"/>
    <property type="match status" value="1"/>
</dbReference>
<dbReference type="InterPro" id="IPR050983">
    <property type="entry name" value="GST_Omega/HSP26"/>
</dbReference>
<dbReference type="PROSITE" id="PS50405">
    <property type="entry name" value="GST_CTER"/>
    <property type="match status" value="1"/>
</dbReference>
<dbReference type="InterPro" id="IPR036249">
    <property type="entry name" value="Thioredoxin-like_sf"/>
</dbReference>
<proteinExistence type="predicted"/>
<dbReference type="SFLD" id="SFLDG00358">
    <property type="entry name" value="Main_(cytGST)"/>
    <property type="match status" value="1"/>
</dbReference>
<dbReference type="AlphaFoldDB" id="A0A0G2H1I3"/>
<feature type="domain" description="GST C-terminal" evidence="3">
    <location>
        <begin position="124"/>
        <end position="267"/>
    </location>
</feature>
<evidence type="ECO:0000313" key="4">
    <source>
        <dbReference type="EMBL" id="KKY22665.1"/>
    </source>
</evidence>
<accession>A0A0G2H1I3</accession>
<dbReference type="PANTHER" id="PTHR43968">
    <property type="match status" value="1"/>
</dbReference>
<reference evidence="4 5" key="2">
    <citation type="submission" date="2015-05" db="EMBL/GenBank/DDBJ databases">
        <authorList>
            <person name="Morales-Cruz A."/>
            <person name="Amrine K.C."/>
            <person name="Cantu D."/>
        </authorList>
    </citation>
    <scope>NUCLEOTIDE SEQUENCE [LARGE SCALE GENOMIC DNA]</scope>
    <source>
        <strain evidence="4">UCRPC4</strain>
    </source>
</reference>
<evidence type="ECO:0000259" key="3">
    <source>
        <dbReference type="PROSITE" id="PS50405"/>
    </source>
</evidence>
<dbReference type="Gene3D" id="3.40.30.10">
    <property type="entry name" value="Glutaredoxin"/>
    <property type="match status" value="1"/>
</dbReference>
<dbReference type="PROSITE" id="PS50404">
    <property type="entry name" value="GST_NTER"/>
    <property type="match status" value="1"/>
</dbReference>
<dbReference type="SUPFAM" id="SSF47616">
    <property type="entry name" value="GST C-terminal domain-like"/>
    <property type="match status" value="1"/>
</dbReference>
<dbReference type="GO" id="GO:0004364">
    <property type="term" value="F:glutathione transferase activity"/>
    <property type="evidence" value="ECO:0007669"/>
    <property type="project" value="InterPro"/>
</dbReference>
<keyword evidence="4" id="KW-0808">Transferase</keyword>
<dbReference type="SFLD" id="SFLDS00019">
    <property type="entry name" value="Glutathione_Transferase_(cytos"/>
    <property type="match status" value="1"/>
</dbReference>
<keyword evidence="5" id="KW-1185">Reference proteome</keyword>
<dbReference type="EMBL" id="LCWF01000074">
    <property type="protein sequence ID" value="KKY22665.1"/>
    <property type="molecule type" value="Genomic_DNA"/>
</dbReference>
<reference evidence="4 5" key="1">
    <citation type="submission" date="2015-05" db="EMBL/GenBank/DDBJ databases">
        <title>Distinctive expansion of gene families associated with plant cell wall degradation and secondary metabolism in the genomes of grapevine trunk pathogens.</title>
        <authorList>
            <person name="Lawrence D.P."/>
            <person name="Travadon R."/>
            <person name="Rolshausen P.E."/>
            <person name="Baumgartner K."/>
        </authorList>
    </citation>
    <scope>NUCLEOTIDE SEQUENCE [LARGE SCALE GENOMIC DNA]</scope>
    <source>
        <strain evidence="4">UCRPC4</strain>
    </source>
</reference>
<keyword evidence="1" id="KW-0560">Oxidoreductase</keyword>
<dbReference type="InterPro" id="IPR036282">
    <property type="entry name" value="Glutathione-S-Trfase_C_sf"/>
</dbReference>
<dbReference type="CDD" id="cd00570">
    <property type="entry name" value="GST_N_family"/>
    <property type="match status" value="1"/>
</dbReference>
<evidence type="ECO:0000256" key="1">
    <source>
        <dbReference type="ARBA" id="ARBA00023002"/>
    </source>
</evidence>
<dbReference type="OrthoDB" id="4951845at2759"/>
<gene>
    <name evidence="4" type="ORF">UCRPC4_g03167</name>
</gene>
<evidence type="ECO:0000259" key="2">
    <source>
        <dbReference type="PROSITE" id="PS50404"/>
    </source>
</evidence>
<protein>
    <submittedName>
        <fullName evidence="4">Putative glutathione s-transferase</fullName>
    </submittedName>
</protein>
<feature type="domain" description="GST N-terminal" evidence="2">
    <location>
        <begin position="29"/>
        <end position="117"/>
    </location>
</feature>
<dbReference type="InterPro" id="IPR005442">
    <property type="entry name" value="GST_omega"/>
</dbReference>
<dbReference type="Pfam" id="PF13409">
    <property type="entry name" value="GST_N_2"/>
    <property type="match status" value="1"/>
</dbReference>
<name>A0A0G2H1I3_PHACM</name>
<comment type="caution">
    <text evidence="4">The sequence shown here is derived from an EMBL/GenBank/DDBJ whole genome shotgun (WGS) entry which is preliminary data.</text>
</comment>
<dbReference type="Gene3D" id="1.20.1050.10">
    <property type="match status" value="1"/>
</dbReference>
<dbReference type="InterPro" id="IPR010987">
    <property type="entry name" value="Glutathione-S-Trfase_C-like"/>
</dbReference>